<dbReference type="PANTHER" id="PTHR36464:SF1">
    <property type="entry name" value="PROTEIN BEAN1"/>
    <property type="match status" value="1"/>
</dbReference>
<dbReference type="Proteomes" id="UP000018468">
    <property type="component" value="Linkage group LG23"/>
</dbReference>
<keyword evidence="4" id="KW-1185">Reference proteome</keyword>
<proteinExistence type="predicted"/>
<keyword evidence="1" id="KW-0812">Transmembrane</keyword>
<dbReference type="eggNOG" id="ENOG502R1UF">
    <property type="taxonomic scope" value="Eukaryota"/>
</dbReference>
<dbReference type="EMBL" id="AHAT01010508">
    <property type="status" value="NOT_ANNOTATED_CDS"/>
    <property type="molecule type" value="Genomic_DNA"/>
</dbReference>
<dbReference type="HOGENOM" id="CLU_074372_1_0_1"/>
<dbReference type="STRING" id="7918.ENSLOCP00000006234"/>
<keyword evidence="2" id="KW-0732">Signal</keyword>
<evidence type="ECO:0000313" key="3">
    <source>
        <dbReference type="Ensembl" id="ENSLOCP00000006234.1"/>
    </source>
</evidence>
<dbReference type="InParanoid" id="W5MCX5"/>
<dbReference type="InterPro" id="IPR039352">
    <property type="entry name" value="BEAN1"/>
</dbReference>
<feature type="signal peptide" evidence="2">
    <location>
        <begin position="1"/>
        <end position="19"/>
    </location>
</feature>
<dbReference type="PANTHER" id="PTHR36464">
    <property type="entry name" value="PROTEIN BEAN1"/>
    <property type="match status" value="1"/>
</dbReference>
<organism evidence="3 4">
    <name type="scientific">Lepisosteus oculatus</name>
    <name type="common">Spotted gar</name>
    <dbReference type="NCBI Taxonomy" id="7918"/>
    <lineage>
        <taxon>Eukaryota</taxon>
        <taxon>Metazoa</taxon>
        <taxon>Chordata</taxon>
        <taxon>Craniata</taxon>
        <taxon>Vertebrata</taxon>
        <taxon>Euteleostomi</taxon>
        <taxon>Actinopterygii</taxon>
        <taxon>Neopterygii</taxon>
        <taxon>Holostei</taxon>
        <taxon>Semionotiformes</taxon>
        <taxon>Lepisosteidae</taxon>
        <taxon>Lepisosteus</taxon>
    </lineage>
</organism>
<keyword evidence="1" id="KW-1133">Transmembrane helix</keyword>
<reference evidence="3" key="2">
    <citation type="submission" date="2025-08" db="UniProtKB">
        <authorList>
            <consortium name="Ensembl"/>
        </authorList>
    </citation>
    <scope>IDENTIFICATION</scope>
</reference>
<sequence length="318" mass="35044">MVQISQVQALLLHVPLVTGSSSGIEVGRNYSKAYEEITLLCQKEELRFGNCLVNWLRCYYKKDCGREYMLMKLICSEVSSNQSSPVNEFPDCREGGSEASLLVSPLVVAGIVIGLVLFLSCVTIIVGSLRKDGRLRNPHLRPESSYATDGFSYSGSVGDLRSRCIEEFPPAFDFDSYVETVSQVNVMYPDSPPHYDECVGPGATQIYIPTDDPPPYSLTDPCQAGDLPLPHTSLEMEELTGGASWAMGSASRYQIALQELRQQPVSSISLSAPTLEEAPPYETVIREQSLPIPLILLDLLKHTATESSQHQPICHRIL</sequence>
<feature type="chain" id="PRO_5004867618" evidence="2">
    <location>
        <begin position="20"/>
        <end position="318"/>
    </location>
</feature>
<dbReference type="EMBL" id="AHAT01010507">
    <property type="status" value="NOT_ANNOTATED_CDS"/>
    <property type="molecule type" value="Genomic_DNA"/>
</dbReference>
<reference evidence="3" key="3">
    <citation type="submission" date="2025-09" db="UniProtKB">
        <authorList>
            <consortium name="Ensembl"/>
        </authorList>
    </citation>
    <scope>IDENTIFICATION</scope>
</reference>
<reference evidence="4" key="1">
    <citation type="submission" date="2011-12" db="EMBL/GenBank/DDBJ databases">
        <title>The Draft Genome of Lepisosteus oculatus.</title>
        <authorList>
            <consortium name="The Broad Institute Genome Assembly &amp; Analysis Group"/>
            <consortium name="Computational R&amp;D Group"/>
            <consortium name="and Sequencing Platform"/>
            <person name="Di Palma F."/>
            <person name="Alfoldi J."/>
            <person name="Johnson J."/>
            <person name="Berlin A."/>
            <person name="Gnerre S."/>
            <person name="Jaffe D."/>
            <person name="MacCallum I."/>
            <person name="Young S."/>
            <person name="Walker B.J."/>
            <person name="Lander E.S."/>
            <person name="Lindblad-Toh K."/>
        </authorList>
    </citation>
    <scope>NUCLEOTIDE SEQUENCE [LARGE SCALE GENOMIC DNA]</scope>
</reference>
<dbReference type="GeneTree" id="ENSGT00940000165226"/>
<dbReference type="OMA" id="HRIRYSC"/>
<dbReference type="AlphaFoldDB" id="W5MCX5"/>
<evidence type="ECO:0000256" key="1">
    <source>
        <dbReference type="SAM" id="Phobius"/>
    </source>
</evidence>
<keyword evidence="1" id="KW-0472">Membrane</keyword>
<evidence type="ECO:0000256" key="2">
    <source>
        <dbReference type="SAM" id="SignalP"/>
    </source>
</evidence>
<protein>
    <submittedName>
        <fullName evidence="3">Brain expressed, associated with NEDD4, 1</fullName>
    </submittedName>
</protein>
<feature type="transmembrane region" description="Helical" evidence="1">
    <location>
        <begin position="106"/>
        <end position="129"/>
    </location>
</feature>
<evidence type="ECO:0000313" key="4">
    <source>
        <dbReference type="Proteomes" id="UP000018468"/>
    </source>
</evidence>
<dbReference type="Ensembl" id="ENSLOCT00000006242.1">
    <property type="protein sequence ID" value="ENSLOCP00000006234.1"/>
    <property type="gene ID" value="ENSLOCG00000005177.1"/>
</dbReference>
<dbReference type="Bgee" id="ENSLOCG00000005177">
    <property type="expression patterns" value="Expressed in brain and 5 other cell types or tissues"/>
</dbReference>
<accession>W5MCX5</accession>
<dbReference type="FunCoup" id="W5MCX5">
    <property type="interactions" value="755"/>
</dbReference>
<name>W5MCX5_LEPOC</name>
<dbReference type="EMBL" id="AHAT01010506">
    <property type="status" value="NOT_ANNOTATED_CDS"/>
    <property type="molecule type" value="Genomic_DNA"/>
</dbReference>